<dbReference type="SUPFAM" id="SSF56112">
    <property type="entry name" value="Protein kinase-like (PK-like)"/>
    <property type="match status" value="1"/>
</dbReference>
<dbReference type="InterPro" id="IPR001480">
    <property type="entry name" value="Bulb-type_lectin_dom"/>
</dbReference>
<evidence type="ECO:0000256" key="11">
    <source>
        <dbReference type="ARBA" id="ARBA00047899"/>
    </source>
</evidence>
<evidence type="ECO:0000256" key="13">
    <source>
        <dbReference type="PIRNR" id="PIRNR000641"/>
    </source>
</evidence>
<evidence type="ECO:0000256" key="5">
    <source>
        <dbReference type="ARBA" id="ARBA00022729"/>
    </source>
</evidence>
<dbReference type="Proteomes" id="UP000265566">
    <property type="component" value="Chromosome 8"/>
</dbReference>
<dbReference type="InterPro" id="IPR000719">
    <property type="entry name" value="Prot_kinase_dom"/>
</dbReference>
<keyword evidence="10" id="KW-0325">Glycoprotein</keyword>
<dbReference type="PANTHER" id="PTHR27002">
    <property type="entry name" value="RECEPTOR-LIKE SERINE/THREONINE-PROTEIN KINASE SD1-8"/>
    <property type="match status" value="1"/>
</dbReference>
<dbReference type="PANTHER" id="PTHR27002:SF634">
    <property type="entry name" value="SERINE_THREONINE KINASE FAMILY PROTEIN"/>
    <property type="match status" value="1"/>
</dbReference>
<reference evidence="20" key="4">
    <citation type="journal article" date="2018" name="Nat. Plants">
        <title>Whole-genome landscape of Medicago truncatula symbiotic genes.</title>
        <authorList>
            <person name="Pecrix Y."/>
            <person name="Gamas P."/>
            <person name="Carrere S."/>
        </authorList>
    </citation>
    <scope>NUCLEOTIDE SEQUENCE</scope>
    <source>
        <tissue evidence="20">Leaves</tissue>
    </source>
</reference>
<evidence type="ECO:0000256" key="16">
    <source>
        <dbReference type="SAM" id="SignalP"/>
    </source>
</evidence>
<dbReference type="Gene3D" id="1.10.510.10">
    <property type="entry name" value="Transferase(Phosphotransferase) domain 1"/>
    <property type="match status" value="1"/>
</dbReference>
<dbReference type="Pfam" id="PF07714">
    <property type="entry name" value="PK_Tyr_Ser-Thr"/>
    <property type="match status" value="1"/>
</dbReference>
<dbReference type="GO" id="GO:0004674">
    <property type="term" value="F:protein serine/threonine kinase activity"/>
    <property type="evidence" value="ECO:0000318"/>
    <property type="project" value="GO_Central"/>
</dbReference>
<organism evidence="19 22">
    <name type="scientific">Medicago truncatula</name>
    <name type="common">Barrel medic</name>
    <name type="synonym">Medicago tribuloides</name>
    <dbReference type="NCBI Taxonomy" id="3880"/>
    <lineage>
        <taxon>Eukaryota</taxon>
        <taxon>Viridiplantae</taxon>
        <taxon>Streptophyta</taxon>
        <taxon>Embryophyta</taxon>
        <taxon>Tracheophyta</taxon>
        <taxon>Spermatophyta</taxon>
        <taxon>Magnoliopsida</taxon>
        <taxon>eudicotyledons</taxon>
        <taxon>Gunneridae</taxon>
        <taxon>Pentapetalae</taxon>
        <taxon>rosids</taxon>
        <taxon>fabids</taxon>
        <taxon>Fabales</taxon>
        <taxon>Fabaceae</taxon>
        <taxon>Papilionoideae</taxon>
        <taxon>50 kb inversion clade</taxon>
        <taxon>NPAAA clade</taxon>
        <taxon>Hologalegina</taxon>
        <taxon>IRL clade</taxon>
        <taxon>Trifolieae</taxon>
        <taxon>Medicago</taxon>
    </lineage>
</organism>
<dbReference type="OrthoDB" id="4062651at2759"/>
<comment type="catalytic activity">
    <reaction evidence="12 13">
        <text>L-seryl-[protein] + ATP = O-phospho-L-seryl-[protein] + ADP + H(+)</text>
        <dbReference type="Rhea" id="RHEA:17989"/>
        <dbReference type="Rhea" id="RHEA-COMP:9863"/>
        <dbReference type="Rhea" id="RHEA-COMP:11604"/>
        <dbReference type="ChEBI" id="CHEBI:15378"/>
        <dbReference type="ChEBI" id="CHEBI:29999"/>
        <dbReference type="ChEBI" id="CHEBI:30616"/>
        <dbReference type="ChEBI" id="CHEBI:83421"/>
        <dbReference type="ChEBI" id="CHEBI:456216"/>
        <dbReference type="EC" id="2.7.11.1"/>
    </reaction>
</comment>
<evidence type="ECO:0000313" key="20">
    <source>
        <dbReference type="EMBL" id="RHN40702.1"/>
    </source>
</evidence>
<reference evidence="21" key="3">
    <citation type="submission" date="2015-04" db="UniProtKB">
        <authorList>
            <consortium name="EnsemblPlants"/>
        </authorList>
    </citation>
    <scope>IDENTIFICATION</scope>
    <source>
        <strain evidence="21">cv. Jemalong A17</strain>
    </source>
</reference>
<dbReference type="SMART" id="SM00108">
    <property type="entry name" value="B_lectin"/>
    <property type="match status" value="1"/>
</dbReference>
<comment type="similarity">
    <text evidence="13">Belongs to the protein kinase superfamily. Ser/Thr protein kinase family.</text>
</comment>
<evidence type="ECO:0000256" key="14">
    <source>
        <dbReference type="PROSITE-ProRule" id="PRU10141"/>
    </source>
</evidence>
<dbReference type="PROSITE" id="PS50927">
    <property type="entry name" value="BULB_LECTIN"/>
    <property type="match status" value="1"/>
</dbReference>
<dbReference type="Gene3D" id="2.90.10.10">
    <property type="entry name" value="Bulb-type lectin domain"/>
    <property type="match status" value="1"/>
</dbReference>
<dbReference type="Pfam" id="PF01453">
    <property type="entry name" value="B_lectin"/>
    <property type="match status" value="1"/>
</dbReference>
<evidence type="ECO:0000256" key="8">
    <source>
        <dbReference type="ARBA" id="ARBA00022840"/>
    </source>
</evidence>
<dbReference type="FunFam" id="1.10.510.10:FF:000060">
    <property type="entry name" value="G-type lectin S-receptor-like serine/threonine-protein kinase"/>
    <property type="match status" value="1"/>
</dbReference>
<dbReference type="PROSITE" id="PS00108">
    <property type="entry name" value="PROTEIN_KINASE_ST"/>
    <property type="match status" value="1"/>
</dbReference>
<keyword evidence="4 13" id="KW-0808">Transferase</keyword>
<evidence type="ECO:0000259" key="18">
    <source>
        <dbReference type="PROSITE" id="PS50927"/>
    </source>
</evidence>
<reference evidence="19 22" key="1">
    <citation type="journal article" date="2011" name="Nature">
        <title>The Medicago genome provides insight into the evolution of rhizobial symbioses.</title>
        <authorList>
            <person name="Young N.D."/>
            <person name="Debelle F."/>
            <person name="Oldroyd G.E."/>
            <person name="Geurts R."/>
            <person name="Cannon S.B."/>
            <person name="Udvardi M.K."/>
            <person name="Benedito V.A."/>
            <person name="Mayer K.F."/>
            <person name="Gouzy J."/>
            <person name="Schoof H."/>
            <person name="Van de Peer Y."/>
            <person name="Proost S."/>
            <person name="Cook D.R."/>
            <person name="Meyers B.C."/>
            <person name="Spannagl M."/>
            <person name="Cheung F."/>
            <person name="De Mita S."/>
            <person name="Krishnakumar V."/>
            <person name="Gundlach H."/>
            <person name="Zhou S."/>
            <person name="Mudge J."/>
            <person name="Bharti A.K."/>
            <person name="Murray J.D."/>
            <person name="Naoumkina M.A."/>
            <person name="Rosen B."/>
            <person name="Silverstein K.A."/>
            <person name="Tang H."/>
            <person name="Rombauts S."/>
            <person name="Zhao P.X."/>
            <person name="Zhou P."/>
            <person name="Barbe V."/>
            <person name="Bardou P."/>
            <person name="Bechner M."/>
            <person name="Bellec A."/>
            <person name="Berger A."/>
            <person name="Berges H."/>
            <person name="Bidwell S."/>
            <person name="Bisseling T."/>
            <person name="Choisne N."/>
            <person name="Couloux A."/>
            <person name="Denny R."/>
            <person name="Deshpande S."/>
            <person name="Dai X."/>
            <person name="Doyle J.J."/>
            <person name="Dudez A.M."/>
            <person name="Farmer A.D."/>
            <person name="Fouteau S."/>
            <person name="Franken C."/>
            <person name="Gibelin C."/>
            <person name="Gish J."/>
            <person name="Goldstein S."/>
            <person name="Gonzalez A.J."/>
            <person name="Green P.J."/>
            <person name="Hallab A."/>
            <person name="Hartog M."/>
            <person name="Hua A."/>
            <person name="Humphray S.J."/>
            <person name="Jeong D.H."/>
            <person name="Jing Y."/>
            <person name="Jocker A."/>
            <person name="Kenton S.M."/>
            <person name="Kim D.J."/>
            <person name="Klee K."/>
            <person name="Lai H."/>
            <person name="Lang C."/>
            <person name="Lin S."/>
            <person name="Macmil S.L."/>
            <person name="Magdelenat G."/>
            <person name="Matthews L."/>
            <person name="McCorrison J."/>
            <person name="Monaghan E.L."/>
            <person name="Mun J.H."/>
            <person name="Najar F.Z."/>
            <person name="Nicholson C."/>
            <person name="Noirot C."/>
            <person name="O'Bleness M."/>
            <person name="Paule C.R."/>
            <person name="Poulain J."/>
            <person name="Prion F."/>
            <person name="Qin B."/>
            <person name="Qu C."/>
            <person name="Retzel E.F."/>
            <person name="Riddle C."/>
            <person name="Sallet E."/>
            <person name="Samain S."/>
            <person name="Samson N."/>
            <person name="Sanders I."/>
            <person name="Saurat O."/>
            <person name="Scarpelli C."/>
            <person name="Schiex T."/>
            <person name="Segurens B."/>
            <person name="Severin A.J."/>
            <person name="Sherrier D.J."/>
            <person name="Shi R."/>
            <person name="Sims S."/>
            <person name="Singer S.R."/>
            <person name="Sinharoy S."/>
            <person name="Sterck L."/>
            <person name="Viollet A."/>
            <person name="Wang B.B."/>
            <person name="Wang K."/>
            <person name="Wang M."/>
            <person name="Wang X."/>
            <person name="Warfsmann J."/>
            <person name="Weissenbach J."/>
            <person name="White D.D."/>
            <person name="White J.D."/>
            <person name="Wiley G.B."/>
            <person name="Wincker P."/>
            <person name="Xing Y."/>
            <person name="Yang L."/>
            <person name="Yao Z."/>
            <person name="Ying F."/>
            <person name="Zhai J."/>
            <person name="Zhou L."/>
            <person name="Zuber A."/>
            <person name="Denarie J."/>
            <person name="Dixon R.A."/>
            <person name="May G.D."/>
            <person name="Schwartz D.C."/>
            <person name="Rogers J."/>
            <person name="Quetier F."/>
            <person name="Town C.D."/>
            <person name="Roe B.A."/>
        </authorList>
    </citation>
    <scope>NUCLEOTIDE SEQUENCE [LARGE SCALE GENOMIC DNA]</scope>
    <source>
        <strain evidence="19">A17</strain>
        <strain evidence="21 22">cv. Jemalong A17</strain>
    </source>
</reference>
<dbReference type="InterPro" id="IPR001245">
    <property type="entry name" value="Ser-Thr/Tyr_kinase_cat_dom"/>
</dbReference>
<evidence type="ECO:0000313" key="19">
    <source>
        <dbReference type="EMBL" id="KEH19150.1"/>
    </source>
</evidence>
<keyword evidence="15" id="KW-1133">Transmembrane helix</keyword>
<dbReference type="GO" id="GO:0005524">
    <property type="term" value="F:ATP binding"/>
    <property type="evidence" value="ECO:0007669"/>
    <property type="project" value="UniProtKB-UniRule"/>
</dbReference>
<keyword evidence="2" id="KW-1003">Cell membrane</keyword>
<name>A0A072U017_MEDTR</name>
<keyword evidence="15" id="KW-0812">Transmembrane</keyword>
<dbReference type="InterPro" id="IPR036426">
    <property type="entry name" value="Bulb-type_lectin_dom_sf"/>
</dbReference>
<evidence type="ECO:0000256" key="2">
    <source>
        <dbReference type="ARBA" id="ARBA00022475"/>
    </source>
</evidence>
<evidence type="ECO:0000313" key="22">
    <source>
        <dbReference type="Proteomes" id="UP000002051"/>
    </source>
</evidence>
<dbReference type="CDD" id="cd14066">
    <property type="entry name" value="STKc_IRAK"/>
    <property type="match status" value="1"/>
</dbReference>
<comment type="catalytic activity">
    <reaction evidence="11 13">
        <text>L-threonyl-[protein] + ATP = O-phospho-L-threonyl-[protein] + ADP + H(+)</text>
        <dbReference type="Rhea" id="RHEA:46608"/>
        <dbReference type="Rhea" id="RHEA-COMP:11060"/>
        <dbReference type="Rhea" id="RHEA-COMP:11605"/>
        <dbReference type="ChEBI" id="CHEBI:15378"/>
        <dbReference type="ChEBI" id="CHEBI:30013"/>
        <dbReference type="ChEBI" id="CHEBI:30616"/>
        <dbReference type="ChEBI" id="CHEBI:61977"/>
        <dbReference type="ChEBI" id="CHEBI:456216"/>
        <dbReference type="EC" id="2.7.11.1"/>
    </reaction>
</comment>
<accession>A0A072U017</accession>
<evidence type="ECO:0000256" key="4">
    <source>
        <dbReference type="ARBA" id="ARBA00022679"/>
    </source>
</evidence>
<keyword evidence="5 16" id="KW-0732">Signal</keyword>
<dbReference type="AlphaFoldDB" id="A0A072U017"/>
<evidence type="ECO:0000256" key="3">
    <source>
        <dbReference type="ARBA" id="ARBA00022527"/>
    </source>
</evidence>
<dbReference type="SUPFAM" id="SSF51110">
    <property type="entry name" value="alpha-D-mannose-specific plant lectins"/>
    <property type="match status" value="1"/>
</dbReference>
<dbReference type="EMBL" id="PSQE01000008">
    <property type="protein sequence ID" value="RHN40702.1"/>
    <property type="molecule type" value="Genomic_DNA"/>
</dbReference>
<keyword evidence="8 13" id="KW-0067">ATP-binding</keyword>
<dbReference type="KEGG" id="mtr:25502331"/>
<feature type="chain" id="PRO_5014499157" description="Receptor-like serine/threonine-protein kinase" evidence="16">
    <location>
        <begin position="29"/>
        <end position="800"/>
    </location>
</feature>
<feature type="signal peptide" evidence="16">
    <location>
        <begin position="1"/>
        <end position="28"/>
    </location>
</feature>
<dbReference type="GO" id="GO:0007165">
    <property type="term" value="P:signal transduction"/>
    <property type="evidence" value="ECO:0000318"/>
    <property type="project" value="GO_Central"/>
</dbReference>
<evidence type="ECO:0000256" key="15">
    <source>
        <dbReference type="SAM" id="Phobius"/>
    </source>
</evidence>
<dbReference type="Proteomes" id="UP000002051">
    <property type="component" value="Chromosome 8"/>
</dbReference>
<evidence type="ECO:0000313" key="21">
    <source>
        <dbReference type="EnsemblPlants" id="KEH19150"/>
    </source>
</evidence>
<feature type="domain" description="Bulb-type lectin" evidence="18">
    <location>
        <begin position="36"/>
        <end position="158"/>
    </location>
</feature>
<dbReference type="FunFam" id="3.30.200.20:FF:000195">
    <property type="entry name" value="G-type lectin S-receptor-like serine/threonine-protein kinase"/>
    <property type="match status" value="1"/>
</dbReference>
<keyword evidence="7 13" id="KW-0418">Kinase</keyword>
<dbReference type="Gramene" id="rna46896">
    <property type="protein sequence ID" value="RHN40702.1"/>
    <property type="gene ID" value="gene46896"/>
</dbReference>
<evidence type="ECO:0000256" key="6">
    <source>
        <dbReference type="ARBA" id="ARBA00022741"/>
    </source>
</evidence>
<keyword evidence="15" id="KW-0472">Membrane</keyword>
<feature type="transmembrane region" description="Helical" evidence="15">
    <location>
        <begin position="396"/>
        <end position="417"/>
    </location>
</feature>
<dbReference type="EMBL" id="CM001224">
    <property type="protein sequence ID" value="KEH19150.1"/>
    <property type="molecule type" value="Genomic_DNA"/>
</dbReference>
<dbReference type="Gene3D" id="3.30.200.20">
    <property type="entry name" value="Phosphorylase Kinase, domain 1"/>
    <property type="match status" value="1"/>
</dbReference>
<feature type="domain" description="Protein kinase" evidence="17">
    <location>
        <begin position="479"/>
        <end position="759"/>
    </location>
</feature>
<dbReference type="EC" id="2.7.11.1" evidence="13"/>
<gene>
    <name evidence="21" type="primary">25502331</name>
    <name evidence="19" type="ordered locus">MTR_8g442270</name>
    <name evidence="20" type="ORF">MtrunA17_Chr8g0357691</name>
</gene>
<dbReference type="PIRSF" id="PIRSF000641">
    <property type="entry name" value="SRK"/>
    <property type="match status" value="1"/>
</dbReference>
<evidence type="ECO:0000256" key="12">
    <source>
        <dbReference type="ARBA" id="ARBA00048679"/>
    </source>
</evidence>
<dbReference type="InterPro" id="IPR024171">
    <property type="entry name" value="SRK-like_kinase"/>
</dbReference>
<dbReference type="EnsemblPlants" id="KEH19150">
    <property type="protein sequence ID" value="KEH19150"/>
    <property type="gene ID" value="MTR_8g442270"/>
</dbReference>
<keyword evidence="3 13" id="KW-0723">Serine/threonine-protein kinase</keyword>
<reference evidence="19 22" key="2">
    <citation type="journal article" date="2014" name="BMC Genomics">
        <title>An improved genome release (version Mt4.0) for the model legume Medicago truncatula.</title>
        <authorList>
            <person name="Tang H."/>
            <person name="Krishnakumar V."/>
            <person name="Bidwell S."/>
            <person name="Rosen B."/>
            <person name="Chan A."/>
            <person name="Zhou S."/>
            <person name="Gentzbittel L."/>
            <person name="Childs K.L."/>
            <person name="Yandell M."/>
            <person name="Gundlach H."/>
            <person name="Mayer K.F."/>
            <person name="Schwartz D.C."/>
            <person name="Town C.D."/>
        </authorList>
    </citation>
    <scope>GENOME REANNOTATION</scope>
    <source>
        <strain evidence="19">A17</strain>
        <strain evidence="21 22">cv. Jemalong A17</strain>
    </source>
</reference>
<dbReference type="InterPro" id="IPR008271">
    <property type="entry name" value="Ser/Thr_kinase_AS"/>
</dbReference>
<protein>
    <recommendedName>
        <fullName evidence="13">Receptor-like serine/threonine-protein kinase</fullName>
        <ecNumber evidence="13">2.7.11.1</ecNumber>
    </recommendedName>
</protein>
<dbReference type="PROSITE" id="PS00107">
    <property type="entry name" value="PROTEIN_KINASE_ATP"/>
    <property type="match status" value="1"/>
</dbReference>
<keyword evidence="6 13" id="KW-0547">Nucleotide-binding</keyword>
<dbReference type="PROSITE" id="PS50011">
    <property type="entry name" value="PROTEIN_KINASE_DOM"/>
    <property type="match status" value="1"/>
</dbReference>
<dbReference type="GO" id="GO:0005886">
    <property type="term" value="C:plasma membrane"/>
    <property type="evidence" value="ECO:0000318"/>
    <property type="project" value="GO_Central"/>
</dbReference>
<evidence type="ECO:0000259" key="17">
    <source>
        <dbReference type="PROSITE" id="PS50011"/>
    </source>
</evidence>
<dbReference type="SMART" id="SM00220">
    <property type="entry name" value="S_TKc"/>
    <property type="match status" value="1"/>
</dbReference>
<evidence type="ECO:0000256" key="7">
    <source>
        <dbReference type="ARBA" id="ARBA00022777"/>
    </source>
</evidence>
<feature type="binding site" evidence="14">
    <location>
        <position position="507"/>
    </location>
    <ligand>
        <name>ATP</name>
        <dbReference type="ChEBI" id="CHEBI:30616"/>
    </ligand>
</feature>
<dbReference type="InterPro" id="IPR017441">
    <property type="entry name" value="Protein_kinase_ATP_BS"/>
</dbReference>
<evidence type="ECO:0000256" key="9">
    <source>
        <dbReference type="ARBA" id="ARBA00023157"/>
    </source>
</evidence>
<dbReference type="InterPro" id="IPR011009">
    <property type="entry name" value="Kinase-like_dom_sf"/>
</dbReference>
<keyword evidence="9" id="KW-1015">Disulfide bond</keyword>
<comment type="subcellular location">
    <subcellularLocation>
        <location evidence="1">Cell membrane</location>
        <topology evidence="1">Single-pass type I membrane protein</topology>
    </subcellularLocation>
</comment>
<evidence type="ECO:0000256" key="10">
    <source>
        <dbReference type="ARBA" id="ARBA00023180"/>
    </source>
</evidence>
<proteinExistence type="inferred from homology"/>
<evidence type="ECO:0000256" key="1">
    <source>
        <dbReference type="ARBA" id="ARBA00004251"/>
    </source>
</evidence>
<sequence length="800" mass="90676">MVLCSAQRKTQFLLLFTYLCLWCTDNTSLNAKAENNDSLKPGDKLNATSKLCSKQGKYCMNFEQLNDFDNLAYLSISPGGNDWHVWIANRDQPVDMDSAVLSLNQSGALKIESKFGKPITLYASHQPLNRSTNVATLLDSGNFVLKDTQKNTVLWQSFDHPTDSLLPGMKLGLNHKTGENWSLVSWIANSKLLPASGPFRLDWEPIGKELVIKHREKVYWKSGKLIRHNKFEHIAEDKEVQYTSVSNESEDSISFTLSTDEDFTIWALLGNGQLINRNRKGDTLARADVCYGYNTYKGCQKYEDKPACRNFGDVFTSKIGYPNKAMLNVIGNASYSISDCQAMCWRNCRCFGFKNYHTNGTGCMFFLSSEGHNIAAGGQEFYLLQENMQAGKHNRLWIWISVAIATALLIISISILYRARMKRKYMLGESDRNTMGTEIQHLEDSKASSSGNDLEVDLSKGDDLKVFSYSSIKVATNDFSSENKLGQGGFGSVFKGILPSGQEVAVKRLSKSSGQGIVEFKNELNLICKLQHTNLVQLIGHCIHEQERILIYEYLPNKSLDFFLFDSTRKKLLDWNKRFSIIEGIAQGLLYLHKYSRLRIIHRDLKPSNILLDESMNPKISDFGVARMFMKQESEANTDRIVGTYGYMSPEYAMEGIFSTKSDVYSFGVLLLEIISGRKNNSFYCEDNPLNLVGHVWELWKEGEVLRLVDSALNDFFSQEEVLRCVHVGLLCVQEHADDRPNMSNVISMLTNKSRVTVFPKKPAYYGRTTFEEETCFEEFTGDFTYSNSCSHSQLIQIDV</sequence>
<keyword evidence="22" id="KW-1185">Reference proteome</keyword>
<dbReference type="HOGENOM" id="CLU_000288_116_7_1"/>